<dbReference type="NCBIfam" id="TIGR03168">
    <property type="entry name" value="1-PFK"/>
    <property type="match status" value="1"/>
</dbReference>
<dbReference type="InterPro" id="IPR017583">
    <property type="entry name" value="Tagatose/fructose_Pkinase"/>
</dbReference>
<evidence type="ECO:0000313" key="10">
    <source>
        <dbReference type="EMBL" id="MCE2595141.1"/>
    </source>
</evidence>
<comment type="function">
    <text evidence="8">Catalyzes the ATP-dependent phosphorylation of fructose-l-phosphate to fructose-l,6-bisphosphate.</text>
</comment>
<feature type="domain" description="Carbohydrate kinase PfkB" evidence="9">
    <location>
        <begin position="17"/>
        <end position="295"/>
    </location>
</feature>
<sequence length="320" mass="33767">MKANLSVVTVTLNPALDLTGLLDELKPGQVSLVNQSTLHPAGKGVNVAKVLAELGAKVTVTGFLGEENHTPFADLFLRSGIEDAFIRVPGATRINVKLVEQDGRVSDVNFPGVQIDDAAFAALTEKLIKLAETHRVFVISGSLPRGVTPSQCGSLVARLTQLGCKVFFDSSQQALAQGIQAQPFLVKPNETELRELTQLPLTDIASLSAAGQTLQQQGCRNVVVSLGEQGLLWFDDQGCLAALPPKVELVSTVGAGDTLVAGLCWGELNAWPKSQTLSFSTALAALAVSQVGVGIDDLSQLTPLLEQVKLVDPMDLVIKG</sequence>
<evidence type="ECO:0000256" key="5">
    <source>
        <dbReference type="ARBA" id="ARBA00022840"/>
    </source>
</evidence>
<gene>
    <name evidence="10" type="primary">pfkB</name>
    <name evidence="10" type="ORF">K6Y31_09950</name>
</gene>
<keyword evidence="2 7" id="KW-0808">Transferase</keyword>
<reference evidence="10 11" key="1">
    <citation type="journal article" date="2022" name="Environ. Microbiol. Rep.">
        <title>Eco-phylogenetic analyses reveal divergent evolution of vitamin B12 metabolism in the marine bacterial family 'Psychromonadaceae'.</title>
        <authorList>
            <person name="Jin X."/>
            <person name="Yang Y."/>
            <person name="Cao H."/>
            <person name="Gao B."/>
            <person name="Zhao Z."/>
        </authorList>
    </citation>
    <scope>NUCLEOTIDE SEQUENCE [LARGE SCALE GENOMIC DNA]</scope>
    <source>
        <strain evidence="10 11">MKS20</strain>
    </source>
</reference>
<evidence type="ECO:0000256" key="2">
    <source>
        <dbReference type="ARBA" id="ARBA00022679"/>
    </source>
</evidence>
<dbReference type="RefSeq" id="WP_233052635.1">
    <property type="nucleotide sequence ID" value="NZ_JAIMJA010000008.1"/>
</dbReference>
<proteinExistence type="inferred from homology"/>
<accession>A0ABS8W822</accession>
<dbReference type="NCBIfam" id="TIGR03828">
    <property type="entry name" value="pfkB"/>
    <property type="match status" value="1"/>
</dbReference>
<evidence type="ECO:0000256" key="4">
    <source>
        <dbReference type="ARBA" id="ARBA00022777"/>
    </source>
</evidence>
<dbReference type="Gene3D" id="3.40.1190.20">
    <property type="match status" value="1"/>
</dbReference>
<dbReference type="PROSITE" id="PS00583">
    <property type="entry name" value="PFKB_KINASES_1"/>
    <property type="match status" value="1"/>
</dbReference>
<name>A0ABS8W822_9GAMM</name>
<evidence type="ECO:0000256" key="6">
    <source>
        <dbReference type="ARBA" id="ARBA00047745"/>
    </source>
</evidence>
<keyword evidence="4 8" id="KW-0418">Kinase</keyword>
<dbReference type="InterPro" id="IPR011611">
    <property type="entry name" value="PfkB_dom"/>
</dbReference>
<dbReference type="EMBL" id="JAIMJA010000008">
    <property type="protein sequence ID" value="MCE2595141.1"/>
    <property type="molecule type" value="Genomic_DNA"/>
</dbReference>
<dbReference type="GO" id="GO:0008662">
    <property type="term" value="F:1-phosphofructokinase activity"/>
    <property type="evidence" value="ECO:0007669"/>
    <property type="project" value="UniProtKB-EC"/>
</dbReference>
<dbReference type="CDD" id="cd01164">
    <property type="entry name" value="FruK_PfkB_like"/>
    <property type="match status" value="1"/>
</dbReference>
<keyword evidence="11" id="KW-1185">Reference proteome</keyword>
<keyword evidence="5 8" id="KW-0067">ATP-binding</keyword>
<dbReference type="Pfam" id="PF00294">
    <property type="entry name" value="PfkB"/>
    <property type="match status" value="1"/>
</dbReference>
<dbReference type="InterPro" id="IPR022463">
    <property type="entry name" value="1-PFruKinase"/>
</dbReference>
<dbReference type="PIRSF" id="PIRSF000535">
    <property type="entry name" value="1PFK/6PFK/LacC"/>
    <property type="match status" value="1"/>
</dbReference>
<comment type="similarity">
    <text evidence="1 7 8">Belongs to the carbohydrate kinase PfkB family.</text>
</comment>
<dbReference type="InterPro" id="IPR029056">
    <property type="entry name" value="Ribokinase-like"/>
</dbReference>
<dbReference type="PANTHER" id="PTHR46566:SF5">
    <property type="entry name" value="1-PHOSPHOFRUCTOKINASE"/>
    <property type="match status" value="1"/>
</dbReference>
<evidence type="ECO:0000313" key="11">
    <source>
        <dbReference type="Proteomes" id="UP001201273"/>
    </source>
</evidence>
<keyword evidence="3 8" id="KW-0547">Nucleotide-binding</keyword>
<dbReference type="PANTHER" id="PTHR46566">
    <property type="entry name" value="1-PHOSPHOFRUCTOKINASE-RELATED"/>
    <property type="match status" value="1"/>
</dbReference>
<organism evidence="10 11">
    <name type="scientific">Motilimonas cestriensis</name>
    <dbReference type="NCBI Taxonomy" id="2742685"/>
    <lineage>
        <taxon>Bacteria</taxon>
        <taxon>Pseudomonadati</taxon>
        <taxon>Pseudomonadota</taxon>
        <taxon>Gammaproteobacteria</taxon>
        <taxon>Alteromonadales</taxon>
        <taxon>Alteromonadales genera incertae sedis</taxon>
        <taxon>Motilimonas</taxon>
    </lineage>
</organism>
<evidence type="ECO:0000259" key="9">
    <source>
        <dbReference type="Pfam" id="PF00294"/>
    </source>
</evidence>
<evidence type="ECO:0000256" key="8">
    <source>
        <dbReference type="RuleBase" id="RU369061"/>
    </source>
</evidence>
<protein>
    <recommendedName>
        <fullName evidence="7">Phosphofructokinase</fullName>
    </recommendedName>
</protein>
<evidence type="ECO:0000256" key="1">
    <source>
        <dbReference type="ARBA" id="ARBA00010688"/>
    </source>
</evidence>
<comment type="caution">
    <text evidence="10">The sequence shown here is derived from an EMBL/GenBank/DDBJ whole genome shotgun (WGS) entry which is preliminary data.</text>
</comment>
<evidence type="ECO:0000256" key="7">
    <source>
        <dbReference type="PIRNR" id="PIRNR000535"/>
    </source>
</evidence>
<comment type="catalytic activity">
    <reaction evidence="6 8">
        <text>beta-D-fructose 1-phosphate + ATP = beta-D-fructose 1,6-bisphosphate + ADP + H(+)</text>
        <dbReference type="Rhea" id="RHEA:14213"/>
        <dbReference type="ChEBI" id="CHEBI:15378"/>
        <dbReference type="ChEBI" id="CHEBI:30616"/>
        <dbReference type="ChEBI" id="CHEBI:32966"/>
        <dbReference type="ChEBI" id="CHEBI:138881"/>
        <dbReference type="ChEBI" id="CHEBI:456216"/>
        <dbReference type="EC" id="2.7.1.56"/>
    </reaction>
</comment>
<dbReference type="InterPro" id="IPR002173">
    <property type="entry name" value="Carboh/pur_kinase_PfkB_CS"/>
</dbReference>
<dbReference type="Proteomes" id="UP001201273">
    <property type="component" value="Unassembled WGS sequence"/>
</dbReference>
<dbReference type="SUPFAM" id="SSF53613">
    <property type="entry name" value="Ribokinase-like"/>
    <property type="match status" value="1"/>
</dbReference>
<evidence type="ECO:0000256" key="3">
    <source>
        <dbReference type="ARBA" id="ARBA00022741"/>
    </source>
</evidence>